<dbReference type="EMBL" id="NHSJ01000050">
    <property type="protein sequence ID" value="PPQ31780.1"/>
    <property type="molecule type" value="Genomic_DNA"/>
</dbReference>
<evidence type="ECO:0000313" key="1">
    <source>
        <dbReference type="EMBL" id="PPQ31780.1"/>
    </source>
</evidence>
<name>A0A2S6NAY2_9HYPH</name>
<dbReference type="AlphaFoldDB" id="A0A2S6NAY2"/>
<accession>A0A2S6NAY2</accession>
<comment type="caution">
    <text evidence="1">The sequence shown here is derived from an EMBL/GenBank/DDBJ whole genome shotgun (WGS) entry which is preliminary data.</text>
</comment>
<evidence type="ECO:0000313" key="2">
    <source>
        <dbReference type="Proteomes" id="UP000239089"/>
    </source>
</evidence>
<organism evidence="1 2">
    <name type="scientific">Rhodoblastus sphagnicola</name>
    <dbReference type="NCBI Taxonomy" id="333368"/>
    <lineage>
        <taxon>Bacteria</taxon>
        <taxon>Pseudomonadati</taxon>
        <taxon>Pseudomonadota</taxon>
        <taxon>Alphaproteobacteria</taxon>
        <taxon>Hyphomicrobiales</taxon>
        <taxon>Rhodoblastaceae</taxon>
        <taxon>Rhodoblastus</taxon>
    </lineage>
</organism>
<proteinExistence type="predicted"/>
<dbReference type="Proteomes" id="UP000239089">
    <property type="component" value="Unassembled WGS sequence"/>
</dbReference>
<sequence length="105" mass="10802">MEAPEELVALKGAKVTKADAVAGWANATPTPEAAEAVMQFSGTVTLGAALLNDVIWQPKLVTLAMVMQSPAVGTPLTPVRLIVSDDPGLGEIAELLVALAPLKQT</sequence>
<reference evidence="1 2" key="1">
    <citation type="journal article" date="2018" name="Arch. Microbiol.">
        <title>New insights into the metabolic potential of the phototrophic purple bacterium Rhodopila globiformis DSM 161(T) from its draft genome sequence and evidence for a vanadium-dependent nitrogenase.</title>
        <authorList>
            <person name="Imhoff J.F."/>
            <person name="Rahn T."/>
            <person name="Kunzel S."/>
            <person name="Neulinger S.C."/>
        </authorList>
    </citation>
    <scope>NUCLEOTIDE SEQUENCE [LARGE SCALE GENOMIC DNA]</scope>
    <source>
        <strain evidence="1 2">DSM 16996</strain>
    </source>
</reference>
<gene>
    <name evidence="1" type="ORF">CCR94_08060</name>
</gene>
<protein>
    <submittedName>
        <fullName evidence="1">Uncharacterized protein</fullName>
    </submittedName>
</protein>
<keyword evidence="2" id="KW-1185">Reference proteome</keyword>